<sequence>MKLKTEIVALCDYANISREGKININGVFDEVRVQNFPGGIARAFFVAVVRGTTNQSYNLTLKVESEKNTPSPLKPLPINIQTSFSGKSNILVELANIVFQNPGDYQFTIYENQELVGSTMLKVLHGSYEKRKDTKPN</sequence>
<proteinExistence type="predicted"/>
<dbReference type="Proteomes" id="UP000177026">
    <property type="component" value="Unassembled WGS sequence"/>
</dbReference>
<protein>
    <recommendedName>
        <fullName evidence="3">Wzt C-terminal domain-containing protein</fullName>
    </recommendedName>
</protein>
<evidence type="ECO:0000313" key="1">
    <source>
        <dbReference type="EMBL" id="OGK21607.1"/>
    </source>
</evidence>
<accession>A0A1F7GRQ0</accession>
<dbReference type="Pfam" id="PF22091">
    <property type="entry name" value="DUF6941"/>
    <property type="match status" value="1"/>
</dbReference>
<evidence type="ECO:0000313" key="2">
    <source>
        <dbReference type="Proteomes" id="UP000177026"/>
    </source>
</evidence>
<name>A0A1F7GRQ0_9BACT</name>
<organism evidence="1 2">
    <name type="scientific">Candidatus Roizmanbacteria bacterium RIFCSPHIGHO2_01_FULL_39_8</name>
    <dbReference type="NCBI Taxonomy" id="1802033"/>
    <lineage>
        <taxon>Bacteria</taxon>
        <taxon>Candidatus Roizmaniibacteriota</taxon>
    </lineage>
</organism>
<gene>
    <name evidence="1" type="ORF">A2866_03820</name>
</gene>
<dbReference type="InterPro" id="IPR054221">
    <property type="entry name" value="DUF6941"/>
</dbReference>
<comment type="caution">
    <text evidence="1">The sequence shown here is derived from an EMBL/GenBank/DDBJ whole genome shotgun (WGS) entry which is preliminary data.</text>
</comment>
<evidence type="ECO:0008006" key="3">
    <source>
        <dbReference type="Google" id="ProtNLM"/>
    </source>
</evidence>
<dbReference type="EMBL" id="MFZI01000014">
    <property type="protein sequence ID" value="OGK21607.1"/>
    <property type="molecule type" value="Genomic_DNA"/>
</dbReference>
<reference evidence="1 2" key="1">
    <citation type="journal article" date="2016" name="Nat. Commun.">
        <title>Thousands of microbial genomes shed light on interconnected biogeochemical processes in an aquifer system.</title>
        <authorList>
            <person name="Anantharaman K."/>
            <person name="Brown C.T."/>
            <person name="Hug L.A."/>
            <person name="Sharon I."/>
            <person name="Castelle C.J."/>
            <person name="Probst A.J."/>
            <person name="Thomas B.C."/>
            <person name="Singh A."/>
            <person name="Wilkins M.J."/>
            <person name="Karaoz U."/>
            <person name="Brodie E.L."/>
            <person name="Williams K.H."/>
            <person name="Hubbard S.S."/>
            <person name="Banfield J.F."/>
        </authorList>
    </citation>
    <scope>NUCLEOTIDE SEQUENCE [LARGE SCALE GENOMIC DNA]</scope>
</reference>
<dbReference type="AlphaFoldDB" id="A0A1F7GRQ0"/>